<reference evidence="1" key="1">
    <citation type="journal article" date="2014" name="Front. Microbiol.">
        <title>High frequency of phylogenetically diverse reductive dehalogenase-homologous genes in deep subseafloor sedimentary metagenomes.</title>
        <authorList>
            <person name="Kawai M."/>
            <person name="Futagami T."/>
            <person name="Toyoda A."/>
            <person name="Takaki Y."/>
            <person name="Nishi S."/>
            <person name="Hori S."/>
            <person name="Arai W."/>
            <person name="Tsubouchi T."/>
            <person name="Morono Y."/>
            <person name="Uchiyama I."/>
            <person name="Ito T."/>
            <person name="Fujiyama A."/>
            <person name="Inagaki F."/>
            <person name="Takami H."/>
        </authorList>
    </citation>
    <scope>NUCLEOTIDE SEQUENCE</scope>
    <source>
        <strain evidence="1">Expedition CK06-06</strain>
    </source>
</reference>
<dbReference type="Gene3D" id="1.10.540.10">
    <property type="entry name" value="Acyl-CoA dehydrogenase/oxidase, N-terminal domain"/>
    <property type="match status" value="1"/>
</dbReference>
<gene>
    <name evidence="1" type="ORF">S01H1_24578</name>
</gene>
<evidence type="ECO:0000313" key="1">
    <source>
        <dbReference type="EMBL" id="GAF96729.1"/>
    </source>
</evidence>
<dbReference type="GO" id="GO:0050660">
    <property type="term" value="F:flavin adenine dinucleotide binding"/>
    <property type="evidence" value="ECO:0007669"/>
    <property type="project" value="InterPro"/>
</dbReference>
<dbReference type="GO" id="GO:0016627">
    <property type="term" value="F:oxidoreductase activity, acting on the CH-CH group of donors"/>
    <property type="evidence" value="ECO:0007669"/>
    <property type="project" value="InterPro"/>
</dbReference>
<comment type="caution">
    <text evidence="1">The sequence shown here is derived from an EMBL/GenBank/DDBJ whole genome shotgun (WGS) entry which is preliminary data.</text>
</comment>
<dbReference type="InterPro" id="IPR037069">
    <property type="entry name" value="AcylCoA_DH/ox_N_sf"/>
</dbReference>
<dbReference type="AlphaFoldDB" id="X0TU23"/>
<organism evidence="1">
    <name type="scientific">marine sediment metagenome</name>
    <dbReference type="NCBI Taxonomy" id="412755"/>
    <lineage>
        <taxon>unclassified sequences</taxon>
        <taxon>metagenomes</taxon>
        <taxon>ecological metagenomes</taxon>
    </lineage>
</organism>
<evidence type="ECO:0008006" key="2">
    <source>
        <dbReference type="Google" id="ProtNLM"/>
    </source>
</evidence>
<dbReference type="EMBL" id="BARS01014781">
    <property type="protein sequence ID" value="GAF96729.1"/>
    <property type="molecule type" value="Genomic_DNA"/>
</dbReference>
<proteinExistence type="predicted"/>
<sequence length="45" mass="5329">MEFQFSEEEQMLRTRVKSLAKEKIAPLSEAEESETIARELMREVK</sequence>
<accession>X0TU23</accession>
<name>X0TU23_9ZZZZ</name>
<protein>
    <recommendedName>
        <fullName evidence="2">Acyl-CoA dehydrogenase/oxidase N-terminal domain-containing protein</fullName>
    </recommendedName>
</protein>